<sequence length="386" mass="43621">MIKQAEKIAILGPAHPLRGGLAAFNERLAKAFIEEGREVKIYSFSLQYPSFLFPGKSQFSTAKAPDLDIEVCLNSVNPFNWWTVGRKIAKSQPDVLIVSYWLPFMGPSFGTVLRIVKKYSPNTKLLGLVHNLIPHESRPGDALFNRYFVGPLDGFMALSKKVVQDIQEFLPAPRPAHFHPHPVYDSYGPLLPKAEARAQLKLDLEGKYLLFFGFIRQYKGLDILLEALGDPRLAQYNIKALVAGEFYEDEAPFRQQIERLQLGDRLQLYNDFIPEEEVGQFFSAADLVVQPYRRATQSGISQLAYHFERPMLVTEVGGLPEIVPHGKAGYVVPPENPKAVADAILQFFEYDQNDGFKSYLQAAKKRYAWPAMVAAFDELLVEIPEK</sequence>
<dbReference type="RefSeq" id="WP_015692903.1">
    <property type="nucleotide sequence ID" value="NC_016940.1"/>
</dbReference>
<dbReference type="OrthoDB" id="9771846at2"/>
<dbReference type="eggNOG" id="COG0438">
    <property type="taxonomic scope" value="Bacteria"/>
</dbReference>
<gene>
    <name evidence="2" type="ordered locus">SGRA_2563</name>
</gene>
<protein>
    <submittedName>
        <fullName evidence="2">Glycosyl transferase group 1</fullName>
    </submittedName>
</protein>
<dbReference type="PANTHER" id="PTHR12526">
    <property type="entry name" value="GLYCOSYLTRANSFERASE"/>
    <property type="match status" value="1"/>
</dbReference>
<dbReference type="Gene3D" id="3.40.50.2000">
    <property type="entry name" value="Glycogen Phosphorylase B"/>
    <property type="match status" value="2"/>
</dbReference>
<dbReference type="InterPro" id="IPR001296">
    <property type="entry name" value="Glyco_trans_1"/>
</dbReference>
<dbReference type="HOGENOM" id="CLU_009583_6_2_10"/>
<reference evidence="2 3" key="1">
    <citation type="journal article" date="2012" name="Stand. Genomic Sci.">
        <title>Complete genome sequencing and analysis of Saprospira grandis str. Lewin, a predatory marine bacterium.</title>
        <authorList>
            <person name="Saw J.H."/>
            <person name="Yuryev A."/>
            <person name="Kanbe M."/>
            <person name="Hou S."/>
            <person name="Young A.G."/>
            <person name="Aizawa S."/>
            <person name="Alam M."/>
        </authorList>
    </citation>
    <scope>NUCLEOTIDE SEQUENCE [LARGE SCALE GENOMIC DNA]</scope>
    <source>
        <strain evidence="2 3">Lewin</strain>
    </source>
</reference>
<dbReference type="GO" id="GO:0016740">
    <property type="term" value="F:transferase activity"/>
    <property type="evidence" value="ECO:0007669"/>
    <property type="project" value="UniProtKB-KW"/>
</dbReference>
<name>H6L6P5_SAPGL</name>
<dbReference type="AlphaFoldDB" id="H6L6P5"/>
<dbReference type="PANTHER" id="PTHR12526:SF634">
    <property type="entry name" value="BLL3361 PROTEIN"/>
    <property type="match status" value="1"/>
</dbReference>
<keyword evidence="2" id="KW-0808">Transferase</keyword>
<dbReference type="Proteomes" id="UP000007519">
    <property type="component" value="Chromosome"/>
</dbReference>
<organism evidence="2 3">
    <name type="scientific">Saprospira grandis (strain Lewin)</name>
    <dbReference type="NCBI Taxonomy" id="984262"/>
    <lineage>
        <taxon>Bacteria</taxon>
        <taxon>Pseudomonadati</taxon>
        <taxon>Bacteroidota</taxon>
        <taxon>Saprospiria</taxon>
        <taxon>Saprospirales</taxon>
        <taxon>Saprospiraceae</taxon>
        <taxon>Saprospira</taxon>
    </lineage>
</organism>
<evidence type="ECO:0000313" key="2">
    <source>
        <dbReference type="EMBL" id="AFC25291.1"/>
    </source>
</evidence>
<evidence type="ECO:0000259" key="1">
    <source>
        <dbReference type="Pfam" id="PF00534"/>
    </source>
</evidence>
<dbReference type="EMBL" id="CP002831">
    <property type="protein sequence ID" value="AFC25291.1"/>
    <property type="molecule type" value="Genomic_DNA"/>
</dbReference>
<dbReference type="Pfam" id="PF00534">
    <property type="entry name" value="Glycos_transf_1"/>
    <property type="match status" value="1"/>
</dbReference>
<dbReference type="KEGG" id="sgn:SGRA_2563"/>
<keyword evidence="3" id="KW-1185">Reference proteome</keyword>
<dbReference type="STRING" id="984262.SGRA_2563"/>
<proteinExistence type="predicted"/>
<accession>H6L6P5</accession>
<dbReference type="SUPFAM" id="SSF53756">
    <property type="entry name" value="UDP-Glycosyltransferase/glycogen phosphorylase"/>
    <property type="match status" value="1"/>
</dbReference>
<feature type="domain" description="Glycosyl transferase family 1" evidence="1">
    <location>
        <begin position="193"/>
        <end position="350"/>
    </location>
</feature>
<evidence type="ECO:0000313" key="3">
    <source>
        <dbReference type="Proteomes" id="UP000007519"/>
    </source>
</evidence>